<organism evidence="2">
    <name type="scientific">marine sediment metagenome</name>
    <dbReference type="NCBI Taxonomy" id="412755"/>
    <lineage>
        <taxon>unclassified sequences</taxon>
        <taxon>metagenomes</taxon>
        <taxon>ecological metagenomes</taxon>
    </lineage>
</organism>
<keyword evidence="1" id="KW-0812">Transmembrane</keyword>
<dbReference type="SUPFAM" id="SSF53448">
    <property type="entry name" value="Nucleotide-diphospho-sugar transferases"/>
    <property type="match status" value="1"/>
</dbReference>
<reference evidence="2" key="1">
    <citation type="journal article" date="2015" name="Nature">
        <title>Complex archaea that bridge the gap between prokaryotes and eukaryotes.</title>
        <authorList>
            <person name="Spang A."/>
            <person name="Saw J.H."/>
            <person name="Jorgensen S.L."/>
            <person name="Zaremba-Niedzwiedzka K."/>
            <person name="Martijn J."/>
            <person name="Lind A.E."/>
            <person name="van Eijk R."/>
            <person name="Schleper C."/>
            <person name="Guy L."/>
            <person name="Ettema T.J."/>
        </authorList>
    </citation>
    <scope>NUCLEOTIDE SEQUENCE</scope>
</reference>
<dbReference type="InterPro" id="IPR029044">
    <property type="entry name" value="Nucleotide-diphossugar_trans"/>
</dbReference>
<proteinExistence type="predicted"/>
<dbReference type="AlphaFoldDB" id="A0A0F9E116"/>
<comment type="caution">
    <text evidence="2">The sequence shown here is derived from an EMBL/GenBank/DDBJ whole genome shotgun (WGS) entry which is preliminary data.</text>
</comment>
<feature type="transmembrane region" description="Helical" evidence="1">
    <location>
        <begin position="6"/>
        <end position="26"/>
    </location>
</feature>
<keyword evidence="1" id="KW-1133">Transmembrane helix</keyword>
<dbReference type="Gene3D" id="3.90.550.10">
    <property type="entry name" value="Spore Coat Polysaccharide Biosynthesis Protein SpsA, Chain A"/>
    <property type="match status" value="1"/>
</dbReference>
<feature type="transmembrane region" description="Helical" evidence="1">
    <location>
        <begin position="127"/>
        <end position="145"/>
    </location>
</feature>
<protein>
    <recommendedName>
        <fullName evidence="3">Glycosyltransferase 2-like domain-containing protein</fullName>
    </recommendedName>
</protein>
<accession>A0A0F9E116</accession>
<feature type="transmembrane region" description="Helical" evidence="1">
    <location>
        <begin position="151"/>
        <end position="173"/>
    </location>
</feature>
<gene>
    <name evidence="2" type="ORF">LCGC14_2212140</name>
</gene>
<evidence type="ECO:0000256" key="1">
    <source>
        <dbReference type="SAM" id="Phobius"/>
    </source>
</evidence>
<name>A0A0F9E116_9ZZZZ</name>
<keyword evidence="1" id="KW-0472">Membrane</keyword>
<evidence type="ECO:0000313" key="2">
    <source>
        <dbReference type="EMBL" id="KKL59756.1"/>
    </source>
</evidence>
<evidence type="ECO:0008006" key="3">
    <source>
        <dbReference type="Google" id="ProtNLM"/>
    </source>
</evidence>
<sequence length="189" mass="21852">MVLNSVTMTVSTRIIIIIIMLNLLNLNLKLINNSNKIISNSFWAYSSIEPEKMYIPEVLFSQSIITGCTILINDSAKRKCLPIPKEALMHDWWIALRIAKYGKIENINTPTILYRQHENNFSGIKKLGIFSSLIPNISVALNMFFKKLKVINTILGYKINNLKALLFLLYFSYKRYKNILLKKEILLKP</sequence>
<dbReference type="EMBL" id="LAZR01029379">
    <property type="protein sequence ID" value="KKL59756.1"/>
    <property type="molecule type" value="Genomic_DNA"/>
</dbReference>